<evidence type="ECO:0000259" key="1">
    <source>
        <dbReference type="PROSITE" id="PS50112"/>
    </source>
</evidence>
<dbReference type="GO" id="GO:0006355">
    <property type="term" value="P:regulation of DNA-templated transcription"/>
    <property type="evidence" value="ECO:0007669"/>
    <property type="project" value="InterPro"/>
</dbReference>
<name>D5EGQ9_AMICL</name>
<dbReference type="NCBIfam" id="TIGR00229">
    <property type="entry name" value="sensory_box"/>
    <property type="match status" value="1"/>
</dbReference>
<dbReference type="KEGG" id="aco:Amico_1625"/>
<dbReference type="Proteomes" id="UP000002366">
    <property type="component" value="Chromosome"/>
</dbReference>
<feature type="domain" description="PAS" evidence="1">
    <location>
        <begin position="300"/>
        <end position="354"/>
    </location>
</feature>
<sequence length="723" mass="83079">MIELEQKLSQKELMLLVGEGLEKDPALERVLLERDYSMIAVSNLEDASIVIKRKPPFITFVKLSLVTDQKKLALLKGPEDFFFGRVVFIVDLFSDEAYLLAREIKSSIFIFPPFDGEKLRLLLSTLHPENKNPPPVPRKSTLKKNTGDIIPITQWTQDLSAQKKFLEENIPLKAEKDVQAFLLENHRLLHACTALTRVLEADRSTLDFFCVSSPEALQVVFQDSFSSKNAHFFATQCEALFEEKSFFQKKILLNLTGRSTESQILVRWSIPFDSTDYSTVHVVALDISTICQNLRELELQKGKFEKIFQSSPAGIVISDPSLKTLEVNNAFVKMFGFASKDEVMGQFLGDLVIPPKYHAQFLSICRMALDGKRVFIETQRRRKDGRIIDVFLNSSPLEMPGGIAAICFLYIDISERKREEMLLKRKLKIEQMVSEISADILNYPSLESALRGALPKMASYIAADRVSHVIVRKGVMRYSSEWCRHNVPSLKALYEGEREALPLQKDPWFCANLETGDTFNIEFDEKAGLAEEAMAIQNFMSRHKIGSFLVIPYRFRGEVDGFIVFEKIKSSFNWTNEEIGLFNLFSEMLSSLKDRDAAYEMLRQDREKYRLLFWQISEPFMVFDIIYDEFGTPSDVRFVELNEQAKRFLKKHGYDEVLGRSFLEIFPGAESVFKEKLNDVIAKEEPQTLSFYNDLFNCSMTISYFVPHKEQLVLLVSHTMKES</sequence>
<evidence type="ECO:0000313" key="4">
    <source>
        <dbReference type="Proteomes" id="UP000002366"/>
    </source>
</evidence>
<dbReference type="EMBL" id="CP001997">
    <property type="protein sequence ID" value="ADE57741.1"/>
    <property type="molecule type" value="Genomic_DNA"/>
</dbReference>
<gene>
    <name evidence="3" type="ordered locus">Amico_1625</name>
</gene>
<dbReference type="InterPro" id="IPR000014">
    <property type="entry name" value="PAS"/>
</dbReference>
<reference evidence="3 4" key="1">
    <citation type="journal article" date="2010" name="Stand. Genomic Sci.">
        <title>Complete genome sequence of Aminobacterium colombiense type strain (ALA-1).</title>
        <authorList>
            <person name="Chertkov O."/>
            <person name="Sikorski J."/>
            <person name="Brambilla E."/>
            <person name="Lapidus A."/>
            <person name="Copeland A."/>
            <person name="Glavina Del Rio T."/>
            <person name="Nolan M."/>
            <person name="Lucas S."/>
            <person name="Tice H."/>
            <person name="Cheng J.F."/>
            <person name="Han C."/>
            <person name="Detter J.C."/>
            <person name="Bruce D."/>
            <person name="Tapia R."/>
            <person name="Goodwin L."/>
            <person name="Pitluck S."/>
            <person name="Liolios K."/>
            <person name="Ivanova N."/>
            <person name="Mavromatis K."/>
            <person name="Ovchinnikova G."/>
            <person name="Pati A."/>
            <person name="Chen A."/>
            <person name="Palaniappan K."/>
            <person name="Land M."/>
            <person name="Hauser L."/>
            <person name="Chang Y.J."/>
            <person name="Jeffries C.D."/>
            <person name="Spring S."/>
            <person name="Rohde M."/>
            <person name="Goker M."/>
            <person name="Bristow J."/>
            <person name="Eisen J.A."/>
            <person name="Markowitz V."/>
            <person name="Hugenholtz P."/>
            <person name="Kyrpides N.C."/>
            <person name="Klenk H.P."/>
        </authorList>
    </citation>
    <scope>NUCLEOTIDE SEQUENCE [LARGE SCALE GENOMIC DNA]</scope>
    <source>
        <strain evidence="4">DSM 12261 / ALA-1</strain>
    </source>
</reference>
<dbReference type="Pfam" id="PF13426">
    <property type="entry name" value="PAS_9"/>
    <property type="match status" value="1"/>
</dbReference>
<dbReference type="InterPro" id="IPR052155">
    <property type="entry name" value="Biofilm_reg_signaling"/>
</dbReference>
<dbReference type="Pfam" id="PF01590">
    <property type="entry name" value="GAF"/>
    <property type="match status" value="1"/>
</dbReference>
<dbReference type="SMART" id="SM00091">
    <property type="entry name" value="PAS"/>
    <property type="match status" value="2"/>
</dbReference>
<dbReference type="Pfam" id="PF00989">
    <property type="entry name" value="PAS"/>
    <property type="match status" value="1"/>
</dbReference>
<feature type="domain" description="PAC" evidence="2">
    <location>
        <begin position="374"/>
        <end position="425"/>
    </location>
</feature>
<evidence type="ECO:0000313" key="3">
    <source>
        <dbReference type="EMBL" id="ADE57741.1"/>
    </source>
</evidence>
<dbReference type="SUPFAM" id="SSF55781">
    <property type="entry name" value="GAF domain-like"/>
    <property type="match status" value="1"/>
</dbReference>
<dbReference type="InterPro" id="IPR003018">
    <property type="entry name" value="GAF"/>
</dbReference>
<evidence type="ECO:0000259" key="2">
    <source>
        <dbReference type="PROSITE" id="PS50113"/>
    </source>
</evidence>
<dbReference type="Gene3D" id="3.30.450.40">
    <property type="match status" value="1"/>
</dbReference>
<organism evidence="3 4">
    <name type="scientific">Aminobacterium colombiense (strain DSM 12261 / ALA-1)</name>
    <dbReference type="NCBI Taxonomy" id="572547"/>
    <lineage>
        <taxon>Bacteria</taxon>
        <taxon>Thermotogati</taxon>
        <taxon>Synergistota</taxon>
        <taxon>Synergistia</taxon>
        <taxon>Synergistales</taxon>
        <taxon>Aminobacteriaceae</taxon>
        <taxon>Aminobacterium</taxon>
    </lineage>
</organism>
<dbReference type="PANTHER" id="PTHR44757:SF2">
    <property type="entry name" value="BIOFILM ARCHITECTURE MAINTENANCE PROTEIN MBAA"/>
    <property type="match status" value="1"/>
</dbReference>
<dbReference type="STRING" id="572547.Amico_1625"/>
<dbReference type="eggNOG" id="COG2203">
    <property type="taxonomic scope" value="Bacteria"/>
</dbReference>
<dbReference type="AlphaFoldDB" id="D5EGQ9"/>
<protein>
    <submittedName>
        <fullName evidence="3">Putative PAS/PAC sensor protein</fullName>
    </submittedName>
</protein>
<dbReference type="PANTHER" id="PTHR44757">
    <property type="entry name" value="DIGUANYLATE CYCLASE DGCP"/>
    <property type="match status" value="1"/>
</dbReference>
<dbReference type="OrthoDB" id="6231at2"/>
<proteinExistence type="predicted"/>
<keyword evidence="4" id="KW-1185">Reference proteome</keyword>
<dbReference type="InterPro" id="IPR000700">
    <property type="entry name" value="PAS-assoc_C"/>
</dbReference>
<dbReference type="InterPro" id="IPR029016">
    <property type="entry name" value="GAF-like_dom_sf"/>
</dbReference>
<dbReference type="CDD" id="cd00130">
    <property type="entry name" value="PAS"/>
    <property type="match status" value="1"/>
</dbReference>
<dbReference type="InterPro" id="IPR035965">
    <property type="entry name" value="PAS-like_dom_sf"/>
</dbReference>
<dbReference type="PROSITE" id="PS50113">
    <property type="entry name" value="PAC"/>
    <property type="match status" value="1"/>
</dbReference>
<dbReference type="SUPFAM" id="SSF55785">
    <property type="entry name" value="PYP-like sensor domain (PAS domain)"/>
    <property type="match status" value="2"/>
</dbReference>
<dbReference type="RefSeq" id="WP_013049004.1">
    <property type="nucleotide sequence ID" value="NC_014011.1"/>
</dbReference>
<dbReference type="HOGENOM" id="CLU_382500_0_0_0"/>
<dbReference type="InterPro" id="IPR013767">
    <property type="entry name" value="PAS_fold"/>
</dbReference>
<accession>D5EGQ9</accession>
<dbReference type="PROSITE" id="PS50112">
    <property type="entry name" value="PAS"/>
    <property type="match status" value="1"/>
</dbReference>
<dbReference type="Gene3D" id="3.30.450.20">
    <property type="entry name" value="PAS domain"/>
    <property type="match status" value="2"/>
</dbReference>